<dbReference type="PATRIC" id="fig|587753.10.peg.4849"/>
<dbReference type="AlphaFoldDB" id="A0A0D5Y5N4"/>
<dbReference type="EMBL" id="CP011110">
    <property type="protein sequence ID" value="AKA26302.1"/>
    <property type="molecule type" value="Genomic_DNA"/>
</dbReference>
<sequence length="517" mass="53394">MDYPKSVPGVGLQNGEFADENPMAGTPGSLIPAAWGNAVTQELLNVIKSAGLVPDEKSTTQLLQAIQSFAARDFKDSVRVATTGSVALSGLQAIDGVQLTVADRVLVKDQANAAQNGLYIVSAGSWSRAPDAALDYQVTSNFIVGTDEGQVNKSRMWQMTTTGPITVGATPLAFELMAGTTGVAAGEYRKVAVNARGQVTSGSNPTTLDGYAITDAYSKTAANSTFVKQGGVGTQLSNAVYIGWDGQNVLIQVDATNFGSLWCSRNFDPAKKADISEVYNKTAANALLDAKISSDACSIAGFASGNSAAPYMRNKNNNEYVGLARAATTLGGYGITDAYTAAQVNSFLGDRVLRDSITYAGFASNDASAPYFRRASDNGVYYLQPKLGFTPVRQGGGNAQGSNQVMVGWATDGSGLRVQVDATDLGTVWTDHIGNWKAVVAQSTAGAGAVGSYALLVVGGGGGTGPGELVAGVNCRFTATDGTAWGGAPAGTWRIMGAVRNTDGASPDSTTLCLRIS</sequence>
<dbReference type="OrthoDB" id="9810174at2"/>
<proteinExistence type="predicted"/>
<dbReference type="RefSeq" id="WP_045885339.1">
    <property type="nucleotide sequence ID" value="NZ_CP011110.1"/>
</dbReference>
<gene>
    <name evidence="1" type="ORF">PCL1606_48550</name>
</gene>
<name>A0A0D5Y5N4_9PSED</name>
<evidence type="ECO:0000313" key="2">
    <source>
        <dbReference type="Proteomes" id="UP000032748"/>
    </source>
</evidence>
<dbReference type="Proteomes" id="UP000032748">
    <property type="component" value="Chromosome"/>
</dbReference>
<reference evidence="1 2" key="1">
    <citation type="journal article" date="2015" name="Mol. Plant Microbe Interact.">
        <title>Comparative Genomic Analysis of Pseudomonas chlororaphis PCL1606 Reveals New Insight into Antifungal Compounds Involved in Biocontrol.</title>
        <authorList>
            <person name="Calderon C.E."/>
            <person name="Ramos C."/>
            <person name="de Vicente A."/>
            <person name="Cazorla F.M."/>
        </authorList>
    </citation>
    <scope>NUCLEOTIDE SEQUENCE [LARGE SCALE GENOMIC DNA]</scope>
    <source>
        <strain evidence="1 2">PCL1606</strain>
    </source>
</reference>
<organism evidence="1 2">
    <name type="scientific">Pseudomonas chlororaphis</name>
    <dbReference type="NCBI Taxonomy" id="587753"/>
    <lineage>
        <taxon>Bacteria</taxon>
        <taxon>Pseudomonadati</taxon>
        <taxon>Pseudomonadota</taxon>
        <taxon>Gammaproteobacteria</taxon>
        <taxon>Pseudomonadales</taxon>
        <taxon>Pseudomonadaceae</taxon>
        <taxon>Pseudomonas</taxon>
    </lineage>
</organism>
<accession>A0A0D5Y5N4</accession>
<dbReference type="KEGG" id="pcz:PCL1606_48550"/>
<evidence type="ECO:0000313" key="1">
    <source>
        <dbReference type="EMBL" id="AKA26302.1"/>
    </source>
</evidence>
<protein>
    <submittedName>
        <fullName evidence="1">Phage tail protein</fullName>
    </submittedName>
</protein>